<accession>A0ABN9Q6P9</accession>
<dbReference type="EMBL" id="CAUYUJ010002578">
    <property type="protein sequence ID" value="CAK0801429.1"/>
    <property type="molecule type" value="Genomic_DNA"/>
</dbReference>
<keyword evidence="3" id="KW-1185">Reference proteome</keyword>
<protein>
    <submittedName>
        <fullName evidence="2">Uncharacterized protein</fullName>
    </submittedName>
</protein>
<feature type="compositionally biased region" description="Basic residues" evidence="1">
    <location>
        <begin position="122"/>
        <end position="133"/>
    </location>
</feature>
<proteinExistence type="predicted"/>
<feature type="region of interest" description="Disordered" evidence="1">
    <location>
        <begin position="1"/>
        <end position="133"/>
    </location>
</feature>
<evidence type="ECO:0000313" key="2">
    <source>
        <dbReference type="EMBL" id="CAK0801429.1"/>
    </source>
</evidence>
<reference evidence="2" key="1">
    <citation type="submission" date="2023-10" db="EMBL/GenBank/DDBJ databases">
        <authorList>
            <person name="Chen Y."/>
            <person name="Shah S."/>
            <person name="Dougan E. K."/>
            <person name="Thang M."/>
            <person name="Chan C."/>
        </authorList>
    </citation>
    <scope>NUCLEOTIDE SEQUENCE [LARGE SCALE GENOMIC DNA]</scope>
</reference>
<comment type="caution">
    <text evidence="2">The sequence shown here is derived from an EMBL/GenBank/DDBJ whole genome shotgun (WGS) entry which is preliminary data.</text>
</comment>
<feature type="compositionally biased region" description="Basic and acidic residues" evidence="1">
    <location>
        <begin position="22"/>
        <end position="41"/>
    </location>
</feature>
<evidence type="ECO:0000313" key="3">
    <source>
        <dbReference type="Proteomes" id="UP001189429"/>
    </source>
</evidence>
<feature type="compositionally biased region" description="Gly residues" evidence="1">
    <location>
        <begin position="42"/>
        <end position="81"/>
    </location>
</feature>
<organism evidence="2 3">
    <name type="scientific">Prorocentrum cordatum</name>
    <dbReference type="NCBI Taxonomy" id="2364126"/>
    <lineage>
        <taxon>Eukaryota</taxon>
        <taxon>Sar</taxon>
        <taxon>Alveolata</taxon>
        <taxon>Dinophyceae</taxon>
        <taxon>Prorocentrales</taxon>
        <taxon>Prorocentraceae</taxon>
        <taxon>Prorocentrum</taxon>
    </lineage>
</organism>
<name>A0ABN9Q6P9_9DINO</name>
<feature type="non-terminal residue" evidence="2">
    <location>
        <position position="1"/>
    </location>
</feature>
<dbReference type="Proteomes" id="UP001189429">
    <property type="component" value="Unassembled WGS sequence"/>
</dbReference>
<sequence>GRRLGELPGGLSRESCGQPRQRGRDLLREESRESRCRRAGQEGEGGGEPRGGRQGRCGEGGAGGDAGGEGRGRRGGGGGPGAQRERAGVVAAPRHRHSELPAVQAVARLQAGARPLLEGGQRRPRRSRARRPA</sequence>
<evidence type="ECO:0000256" key="1">
    <source>
        <dbReference type="SAM" id="MobiDB-lite"/>
    </source>
</evidence>
<feature type="non-terminal residue" evidence="2">
    <location>
        <position position="133"/>
    </location>
</feature>
<gene>
    <name evidence="2" type="ORF">PCOR1329_LOCUS9299</name>
</gene>